<dbReference type="InParanoid" id="A0A6J0TQQ7"/>
<evidence type="ECO:0000256" key="5">
    <source>
        <dbReference type="ARBA" id="ARBA00022737"/>
    </source>
</evidence>
<feature type="domain" description="VWFA" evidence="8">
    <location>
        <begin position="51"/>
        <end position="228"/>
    </location>
</feature>
<dbReference type="AlphaFoldDB" id="A0A6J0TQQ7"/>
<keyword evidence="2" id="KW-0964">Secreted</keyword>
<proteinExistence type="predicted"/>
<dbReference type="Gene3D" id="3.40.50.410">
    <property type="entry name" value="von Willebrand factor, type A domain"/>
    <property type="match status" value="1"/>
</dbReference>
<accession>A0A6J0TQQ7</accession>
<evidence type="ECO:0000256" key="2">
    <source>
        <dbReference type="ARBA" id="ARBA00022525"/>
    </source>
</evidence>
<dbReference type="GO" id="GO:0016020">
    <property type="term" value="C:membrane"/>
    <property type="evidence" value="ECO:0007669"/>
    <property type="project" value="UniProtKB-SubCell"/>
</dbReference>
<keyword evidence="3" id="KW-0597">Phosphoprotein</keyword>
<sequence length="296" mass="32963">MGPFEVLIVTLLFLGATESADDIFDLSDALDPGQPPRINQDKESCPNDERDIVFLIDGSSSLTPSEFMQMKIFLAFVMKSFPDNTQFSLLQFSNQFREHFDFRHFSQNQDPDRLLRDVAHLRGSSYTATAIRKAVRELFTTQKGARNTAKRFLVVVTDGEKIGDPLDYAEVTEEANRAMITRFAIGAGLGFIRKTAQQELHAMASHPAPHHVIVVRHFSELRNIQAELKEKICATRGQSLPQPASGSLSPDTCSSHSDPQVLQKLEQVLTGLDQVKTKLDLLAAKQGKCGRDSLFS</sequence>
<evidence type="ECO:0000256" key="1">
    <source>
        <dbReference type="ARBA" id="ARBA00004613"/>
    </source>
</evidence>
<keyword evidence="4 7" id="KW-0732">Signal</keyword>
<dbReference type="PANTHER" id="PTHR24020:SF77">
    <property type="entry name" value="VON WILLEBRAND FACTOR A DOMAIN-CONTAINING PROTEIN 1"/>
    <property type="match status" value="1"/>
</dbReference>
<dbReference type="GO" id="GO:0007229">
    <property type="term" value="P:integrin-mediated signaling pathway"/>
    <property type="evidence" value="ECO:0007669"/>
    <property type="project" value="UniProtKB-KW"/>
</dbReference>
<gene>
    <name evidence="10" type="primary">LOC110078524</name>
</gene>
<protein>
    <submittedName>
        <fullName evidence="10">Integrin alpha-M-like</fullName>
    </submittedName>
</protein>
<name>A0A6J0TQQ7_9SAUR</name>
<dbReference type="Proteomes" id="UP001652642">
    <property type="component" value="Chromosome 6"/>
</dbReference>
<dbReference type="InterPro" id="IPR002035">
    <property type="entry name" value="VWF_A"/>
</dbReference>
<organism evidence="9 10">
    <name type="scientific">Pogona vitticeps</name>
    <name type="common">central bearded dragon</name>
    <dbReference type="NCBI Taxonomy" id="103695"/>
    <lineage>
        <taxon>Eukaryota</taxon>
        <taxon>Metazoa</taxon>
        <taxon>Chordata</taxon>
        <taxon>Craniata</taxon>
        <taxon>Vertebrata</taxon>
        <taxon>Euteleostomi</taxon>
        <taxon>Lepidosauria</taxon>
        <taxon>Squamata</taxon>
        <taxon>Bifurcata</taxon>
        <taxon>Unidentata</taxon>
        <taxon>Episquamata</taxon>
        <taxon>Toxicofera</taxon>
        <taxon>Iguania</taxon>
        <taxon>Acrodonta</taxon>
        <taxon>Agamidae</taxon>
        <taxon>Amphibolurinae</taxon>
        <taxon>Pogona</taxon>
    </lineage>
</organism>
<dbReference type="InterPro" id="IPR036465">
    <property type="entry name" value="vWFA_dom_sf"/>
</dbReference>
<dbReference type="SMART" id="SM00327">
    <property type="entry name" value="VWA"/>
    <property type="match status" value="1"/>
</dbReference>
<evidence type="ECO:0000313" key="10">
    <source>
        <dbReference type="RefSeq" id="XP_020648469.2"/>
    </source>
</evidence>
<evidence type="ECO:0000313" key="9">
    <source>
        <dbReference type="Proteomes" id="UP001652642"/>
    </source>
</evidence>
<feature type="signal peptide" evidence="7">
    <location>
        <begin position="1"/>
        <end position="19"/>
    </location>
</feature>
<dbReference type="SUPFAM" id="SSF53300">
    <property type="entry name" value="vWA-like"/>
    <property type="match status" value="1"/>
</dbReference>
<dbReference type="GeneID" id="110078524"/>
<keyword evidence="5" id="KW-0677">Repeat</keyword>
<dbReference type="GO" id="GO:0005576">
    <property type="term" value="C:extracellular region"/>
    <property type="evidence" value="ECO:0007669"/>
    <property type="project" value="UniProtKB-SubCell"/>
</dbReference>
<evidence type="ECO:0000256" key="3">
    <source>
        <dbReference type="ARBA" id="ARBA00022553"/>
    </source>
</evidence>
<dbReference type="PROSITE" id="PS50234">
    <property type="entry name" value="VWFA"/>
    <property type="match status" value="1"/>
</dbReference>
<evidence type="ECO:0000256" key="4">
    <source>
        <dbReference type="ARBA" id="ARBA00022729"/>
    </source>
</evidence>
<dbReference type="GO" id="GO:0007155">
    <property type="term" value="P:cell adhesion"/>
    <property type="evidence" value="ECO:0007669"/>
    <property type="project" value="UniProtKB-KW"/>
</dbReference>
<comment type="subcellular location">
    <subcellularLocation>
        <location evidence="1">Secreted</location>
    </subcellularLocation>
</comment>
<dbReference type="OrthoDB" id="5317514at2759"/>
<dbReference type="PANTHER" id="PTHR24020">
    <property type="entry name" value="COLLAGEN ALPHA"/>
    <property type="match status" value="1"/>
</dbReference>
<dbReference type="RefSeq" id="XP_020648469.2">
    <property type="nucleotide sequence ID" value="XM_020792810.2"/>
</dbReference>
<keyword evidence="6" id="KW-1015">Disulfide bond</keyword>
<evidence type="ECO:0000259" key="8">
    <source>
        <dbReference type="PROSITE" id="PS50234"/>
    </source>
</evidence>
<feature type="chain" id="PRO_5047041474" evidence="7">
    <location>
        <begin position="20"/>
        <end position="296"/>
    </location>
</feature>
<evidence type="ECO:0000256" key="7">
    <source>
        <dbReference type="SAM" id="SignalP"/>
    </source>
</evidence>
<evidence type="ECO:0000256" key="6">
    <source>
        <dbReference type="ARBA" id="ARBA00023157"/>
    </source>
</evidence>
<dbReference type="PRINTS" id="PR00453">
    <property type="entry name" value="VWFADOMAIN"/>
</dbReference>
<dbReference type="Pfam" id="PF00092">
    <property type="entry name" value="VWA"/>
    <property type="match status" value="1"/>
</dbReference>
<dbReference type="InterPro" id="IPR050525">
    <property type="entry name" value="ECM_Assembly_Org"/>
</dbReference>
<reference evidence="10" key="1">
    <citation type="submission" date="2025-08" db="UniProtKB">
        <authorList>
            <consortium name="RefSeq"/>
        </authorList>
    </citation>
    <scope>IDENTIFICATION</scope>
</reference>
<keyword evidence="9" id="KW-1185">Reference proteome</keyword>
<dbReference type="KEGG" id="pvt:110078524"/>